<comment type="caution">
    <text evidence="1">The sequence shown here is derived from an EMBL/GenBank/DDBJ whole genome shotgun (WGS) entry which is preliminary data.</text>
</comment>
<evidence type="ECO:0000313" key="2">
    <source>
        <dbReference type="Proteomes" id="UP001205906"/>
    </source>
</evidence>
<dbReference type="Proteomes" id="UP001205906">
    <property type="component" value="Unassembled WGS sequence"/>
</dbReference>
<name>A0ABT1C7N8_9HYPH</name>
<sequence length="87" mass="9637">MSASNLEEDVALYMDGNLVKEAKPHEAFKKEWKPGQTPDYAGIYRCAGCGDEIASNKGVQLPSQNHRQHSPAQGSIRWKLLVIAQQV</sequence>
<evidence type="ECO:0008006" key="3">
    <source>
        <dbReference type="Google" id="ProtNLM"/>
    </source>
</evidence>
<protein>
    <recommendedName>
        <fullName evidence="3">Protein L</fullName>
    </recommendedName>
</protein>
<organism evidence="1 2">
    <name type="scientific">Mesorhizobium liriopis</name>
    <dbReference type="NCBI Taxonomy" id="2953882"/>
    <lineage>
        <taxon>Bacteria</taxon>
        <taxon>Pseudomonadati</taxon>
        <taxon>Pseudomonadota</taxon>
        <taxon>Alphaproteobacteria</taxon>
        <taxon>Hyphomicrobiales</taxon>
        <taxon>Phyllobacteriaceae</taxon>
        <taxon>Mesorhizobium</taxon>
    </lineage>
</organism>
<proteinExistence type="predicted"/>
<dbReference type="EMBL" id="JAMXQS010000006">
    <property type="protein sequence ID" value="MCO6050854.1"/>
    <property type="molecule type" value="Genomic_DNA"/>
</dbReference>
<keyword evidence="2" id="KW-1185">Reference proteome</keyword>
<dbReference type="RefSeq" id="WP_252819832.1">
    <property type="nucleotide sequence ID" value="NZ_JAMXQS010000006.1"/>
</dbReference>
<reference evidence="1 2" key="1">
    <citation type="submission" date="2022-06" db="EMBL/GenBank/DDBJ databases">
        <title>Mesorhizobium sp. strain RP14 Genome sequencing and assembly.</title>
        <authorList>
            <person name="Kim I."/>
        </authorList>
    </citation>
    <scope>NUCLEOTIDE SEQUENCE [LARGE SCALE GENOMIC DNA]</scope>
    <source>
        <strain evidence="2">RP14(2022)</strain>
    </source>
</reference>
<gene>
    <name evidence="1" type="ORF">NGM99_13805</name>
</gene>
<evidence type="ECO:0000313" key="1">
    <source>
        <dbReference type="EMBL" id="MCO6050854.1"/>
    </source>
</evidence>
<accession>A0ABT1C7N8</accession>